<feature type="signal peptide" evidence="1">
    <location>
        <begin position="1"/>
        <end position="22"/>
    </location>
</feature>
<feature type="chain" id="PRO_5045192897" description="Lipoprotein" evidence="1">
    <location>
        <begin position="23"/>
        <end position="393"/>
    </location>
</feature>
<dbReference type="InterPro" id="IPR027375">
    <property type="entry name" value="DKNYY"/>
</dbReference>
<dbReference type="Proteomes" id="UP001374893">
    <property type="component" value="Chromosome"/>
</dbReference>
<keyword evidence="3" id="KW-1185">Reference proteome</keyword>
<keyword evidence="1" id="KW-0732">Signal</keyword>
<dbReference type="EMBL" id="AP024702">
    <property type="protein sequence ID" value="BCX47811.1"/>
    <property type="molecule type" value="Genomic_DNA"/>
</dbReference>
<dbReference type="RefSeq" id="WP_338690217.1">
    <property type="nucleotide sequence ID" value="NZ_AP024702.1"/>
</dbReference>
<gene>
    <name evidence="2" type="ORF">HAHE_17190</name>
</gene>
<dbReference type="Pfam" id="PF13644">
    <property type="entry name" value="DKNYY"/>
    <property type="match status" value="2"/>
</dbReference>
<evidence type="ECO:0000313" key="3">
    <source>
        <dbReference type="Proteomes" id="UP001374893"/>
    </source>
</evidence>
<proteinExistence type="predicted"/>
<sequence>MTSRKIITSALALLLLLPVASCQQKQPAGNGAAAKPLPGDVDLGHGYVKRDGAIHFIGGGTTGTGANATRIDMPSPELLKKVVDSQYGPFTTAEGLDVESFEALSEEYTRDEKRVYFKVVSTGEFLVILLEDADPGSFDVLGRNLARDKDHVWYLETIQQGADPASVELIDGDQVFKDKDSVHYAYDIIAGADPATFRHLSSGYYADKNRAYWGPTPIADADPVTFKVLGGSFIATDKTNAYRSGELMKGFDVASLELILHNPYGYQILSDKNGIHMNMMKFPRSKPGTVKVIDDGMVKSDDLVFLADTYHSVPVTVFKEDGKLMAETYSYDPASRELQCLITAEVTPKGLENVRTGPLPGKTEVPAVPDWRIPVFERPDLVERMIEAGKHLK</sequence>
<evidence type="ECO:0008006" key="4">
    <source>
        <dbReference type="Google" id="ProtNLM"/>
    </source>
</evidence>
<evidence type="ECO:0000313" key="2">
    <source>
        <dbReference type="EMBL" id="BCX47811.1"/>
    </source>
</evidence>
<reference evidence="2 3" key="1">
    <citation type="submission" date="2021-06" db="EMBL/GenBank/DDBJ databases">
        <title>Complete genome of Haloferula helveola possessing various polysaccharide degrading enzymes.</title>
        <authorList>
            <person name="Takami H."/>
            <person name="Huang C."/>
            <person name="Hamasaki K."/>
        </authorList>
    </citation>
    <scope>NUCLEOTIDE SEQUENCE [LARGE SCALE GENOMIC DNA]</scope>
    <source>
        <strain evidence="2 3">CN-1</strain>
    </source>
</reference>
<evidence type="ECO:0000256" key="1">
    <source>
        <dbReference type="SAM" id="SignalP"/>
    </source>
</evidence>
<protein>
    <recommendedName>
        <fullName evidence="4">Lipoprotein</fullName>
    </recommendedName>
</protein>
<accession>A0ABM7RCN2</accession>
<name>A0ABM7RCN2_9BACT</name>
<organism evidence="2 3">
    <name type="scientific">Haloferula helveola</name>
    <dbReference type="NCBI Taxonomy" id="490095"/>
    <lineage>
        <taxon>Bacteria</taxon>
        <taxon>Pseudomonadati</taxon>
        <taxon>Verrucomicrobiota</taxon>
        <taxon>Verrucomicrobiia</taxon>
        <taxon>Verrucomicrobiales</taxon>
        <taxon>Verrucomicrobiaceae</taxon>
        <taxon>Haloferula</taxon>
    </lineage>
</organism>